<dbReference type="PANTHER" id="PTHR30026:SF22">
    <property type="entry name" value="OUTER MEMBRANE EFFLUX PROTEIN"/>
    <property type="match status" value="1"/>
</dbReference>
<evidence type="ECO:0000256" key="2">
    <source>
        <dbReference type="ARBA" id="ARBA00022448"/>
    </source>
</evidence>
<evidence type="ECO:0008006" key="8">
    <source>
        <dbReference type="Google" id="ProtNLM"/>
    </source>
</evidence>
<evidence type="ECO:0000313" key="7">
    <source>
        <dbReference type="EMBL" id="SVD80462.1"/>
    </source>
</evidence>
<evidence type="ECO:0000256" key="4">
    <source>
        <dbReference type="ARBA" id="ARBA00022692"/>
    </source>
</evidence>
<comment type="subcellular location">
    <subcellularLocation>
        <location evidence="1">Cell outer membrane</location>
    </subcellularLocation>
</comment>
<evidence type="ECO:0000256" key="3">
    <source>
        <dbReference type="ARBA" id="ARBA00022452"/>
    </source>
</evidence>
<name>A0A382YAY4_9ZZZZ</name>
<dbReference type="GO" id="GO:0015562">
    <property type="term" value="F:efflux transmembrane transporter activity"/>
    <property type="evidence" value="ECO:0007669"/>
    <property type="project" value="InterPro"/>
</dbReference>
<keyword evidence="6" id="KW-0998">Cell outer membrane</keyword>
<reference evidence="7" key="1">
    <citation type="submission" date="2018-05" db="EMBL/GenBank/DDBJ databases">
        <authorList>
            <person name="Lanie J.A."/>
            <person name="Ng W.-L."/>
            <person name="Kazmierczak K.M."/>
            <person name="Andrzejewski T.M."/>
            <person name="Davidsen T.M."/>
            <person name="Wayne K.J."/>
            <person name="Tettelin H."/>
            <person name="Glass J.I."/>
            <person name="Rusch D."/>
            <person name="Podicherti R."/>
            <person name="Tsui H.-C.T."/>
            <person name="Winkler M.E."/>
        </authorList>
    </citation>
    <scope>NUCLEOTIDE SEQUENCE</scope>
</reference>
<keyword evidence="3" id="KW-1134">Transmembrane beta strand</keyword>
<dbReference type="InterPro" id="IPR051906">
    <property type="entry name" value="TolC-like"/>
</dbReference>
<evidence type="ECO:0000256" key="1">
    <source>
        <dbReference type="ARBA" id="ARBA00004442"/>
    </source>
</evidence>
<sequence length="240" mass="26635">EMAQVRNPNLVAAVHLERAALYDISAAAGSLLPEVSLDSSVARALDPNTFTEEQDSFQIGITGRVPLYQSGAEYAKVRELRMIAVQRRQESDQQRRIVRNTLFRSWENLVTARARILSFEASVSANEIALDGVNQEADVGARTILDVLDAEQELFEAKVNLVRVKRDEVVALYNLLAISGGMTARALGLPVQHYDAGYHYSLVRDKWYGVNSNTSGGSLLDFDFDSLDILEGNSLLDWMD</sequence>
<gene>
    <name evidence="7" type="ORF">METZ01_LOCUS433316</name>
</gene>
<dbReference type="SUPFAM" id="SSF56954">
    <property type="entry name" value="Outer membrane efflux proteins (OEP)"/>
    <property type="match status" value="1"/>
</dbReference>
<dbReference type="InterPro" id="IPR003423">
    <property type="entry name" value="OMP_efflux"/>
</dbReference>
<keyword evidence="5" id="KW-0472">Membrane</keyword>
<evidence type="ECO:0000256" key="5">
    <source>
        <dbReference type="ARBA" id="ARBA00023136"/>
    </source>
</evidence>
<protein>
    <recommendedName>
        <fullName evidence="8">Transporter</fullName>
    </recommendedName>
</protein>
<dbReference type="GO" id="GO:1990281">
    <property type="term" value="C:efflux pump complex"/>
    <property type="evidence" value="ECO:0007669"/>
    <property type="project" value="TreeGrafter"/>
</dbReference>
<dbReference type="GO" id="GO:0015288">
    <property type="term" value="F:porin activity"/>
    <property type="evidence" value="ECO:0007669"/>
    <property type="project" value="TreeGrafter"/>
</dbReference>
<dbReference type="EMBL" id="UINC01174373">
    <property type="protein sequence ID" value="SVD80462.1"/>
    <property type="molecule type" value="Genomic_DNA"/>
</dbReference>
<feature type="non-terminal residue" evidence="7">
    <location>
        <position position="1"/>
    </location>
</feature>
<proteinExistence type="predicted"/>
<organism evidence="7">
    <name type="scientific">marine metagenome</name>
    <dbReference type="NCBI Taxonomy" id="408172"/>
    <lineage>
        <taxon>unclassified sequences</taxon>
        <taxon>metagenomes</taxon>
        <taxon>ecological metagenomes</taxon>
    </lineage>
</organism>
<dbReference type="Pfam" id="PF02321">
    <property type="entry name" value="OEP"/>
    <property type="match status" value="1"/>
</dbReference>
<dbReference type="AlphaFoldDB" id="A0A382YAY4"/>
<dbReference type="PANTHER" id="PTHR30026">
    <property type="entry name" value="OUTER MEMBRANE PROTEIN TOLC"/>
    <property type="match status" value="1"/>
</dbReference>
<accession>A0A382YAY4</accession>
<dbReference type="Gene3D" id="1.20.1600.10">
    <property type="entry name" value="Outer membrane efflux proteins (OEP)"/>
    <property type="match status" value="1"/>
</dbReference>
<evidence type="ECO:0000256" key="6">
    <source>
        <dbReference type="ARBA" id="ARBA00023237"/>
    </source>
</evidence>
<keyword evidence="4" id="KW-0812">Transmembrane</keyword>
<keyword evidence="2" id="KW-0813">Transport</keyword>
<dbReference type="GO" id="GO:0009279">
    <property type="term" value="C:cell outer membrane"/>
    <property type="evidence" value="ECO:0007669"/>
    <property type="project" value="UniProtKB-SubCell"/>
</dbReference>